<feature type="domain" description="DUF6531" evidence="4">
    <location>
        <begin position="828"/>
        <end position="900"/>
    </location>
</feature>
<feature type="compositionally biased region" description="Low complexity" evidence="2">
    <location>
        <begin position="235"/>
        <end position="252"/>
    </location>
</feature>
<keyword evidence="1" id="KW-0677">Repeat</keyword>
<feature type="compositionally biased region" description="Pro residues" evidence="2">
    <location>
        <begin position="632"/>
        <end position="645"/>
    </location>
</feature>
<dbReference type="NCBIfam" id="TIGR03696">
    <property type="entry name" value="Rhs_assc_core"/>
    <property type="match status" value="1"/>
</dbReference>
<feature type="compositionally biased region" description="Low complexity" evidence="2">
    <location>
        <begin position="648"/>
        <end position="664"/>
    </location>
</feature>
<feature type="domain" description="Bacterial CdiA-CT RNAse A" evidence="3">
    <location>
        <begin position="1904"/>
        <end position="2015"/>
    </location>
</feature>
<feature type="compositionally biased region" description="Low complexity" evidence="2">
    <location>
        <begin position="474"/>
        <end position="490"/>
    </location>
</feature>
<evidence type="ECO:0000259" key="4">
    <source>
        <dbReference type="Pfam" id="PF20148"/>
    </source>
</evidence>
<dbReference type="Pfam" id="PF20148">
    <property type="entry name" value="DUF6531"/>
    <property type="match status" value="1"/>
</dbReference>
<feature type="compositionally biased region" description="Basic and acidic residues" evidence="2">
    <location>
        <begin position="64"/>
        <end position="90"/>
    </location>
</feature>
<feature type="compositionally biased region" description="Polar residues" evidence="2">
    <location>
        <begin position="91"/>
        <end position="100"/>
    </location>
</feature>
<feature type="region of interest" description="Disordered" evidence="2">
    <location>
        <begin position="386"/>
        <end position="743"/>
    </location>
</feature>
<dbReference type="InterPro" id="IPR041436">
    <property type="entry name" value="RNAse_A_bac"/>
</dbReference>
<dbReference type="InterPro" id="IPR031325">
    <property type="entry name" value="RHS_repeat"/>
</dbReference>
<evidence type="ECO:0000256" key="2">
    <source>
        <dbReference type="SAM" id="MobiDB-lite"/>
    </source>
</evidence>
<evidence type="ECO:0000259" key="6">
    <source>
        <dbReference type="Pfam" id="PF25023"/>
    </source>
</evidence>
<dbReference type="PANTHER" id="PTHR32305:SF15">
    <property type="entry name" value="PROTEIN RHSA-RELATED"/>
    <property type="match status" value="1"/>
</dbReference>
<keyword evidence="8" id="KW-1185">Reference proteome</keyword>
<evidence type="ECO:0000256" key="1">
    <source>
        <dbReference type="ARBA" id="ARBA00022737"/>
    </source>
</evidence>
<feature type="domain" description="Putative T7SS secretion signal" evidence="5">
    <location>
        <begin position="12"/>
        <end position="256"/>
    </location>
</feature>
<dbReference type="CDD" id="cd20684">
    <property type="entry name" value="CdiA-CT_Yk_RNaseA-like"/>
    <property type="match status" value="1"/>
</dbReference>
<name>A0A1N7HBE4_9NOCA</name>
<dbReference type="InterPro" id="IPR050708">
    <property type="entry name" value="T6SS_VgrG/RHS"/>
</dbReference>
<dbReference type="InterPro" id="IPR049082">
    <property type="entry name" value="T7SS_signal"/>
</dbReference>
<feature type="region of interest" description="Disordered" evidence="2">
    <location>
        <begin position="770"/>
        <end position="824"/>
    </location>
</feature>
<dbReference type="NCBIfam" id="TIGR01643">
    <property type="entry name" value="YD_repeat_2x"/>
    <property type="match status" value="7"/>
</dbReference>
<dbReference type="STRING" id="1344003.SAMN05445060_3869"/>
<accession>A0A1N7HBE4</accession>
<organism evidence="7 8">
    <name type="scientific">Williamsia sterculiae</name>
    <dbReference type="NCBI Taxonomy" id="1344003"/>
    <lineage>
        <taxon>Bacteria</taxon>
        <taxon>Bacillati</taxon>
        <taxon>Actinomycetota</taxon>
        <taxon>Actinomycetes</taxon>
        <taxon>Mycobacteriales</taxon>
        <taxon>Nocardiaceae</taxon>
        <taxon>Williamsia</taxon>
    </lineage>
</organism>
<proteinExistence type="predicted"/>
<dbReference type="Proteomes" id="UP000186218">
    <property type="component" value="Unassembled WGS sequence"/>
</dbReference>
<feature type="compositionally biased region" description="Basic and acidic residues" evidence="2">
    <location>
        <begin position="588"/>
        <end position="623"/>
    </location>
</feature>
<dbReference type="RefSeq" id="WP_076482672.1">
    <property type="nucleotide sequence ID" value="NZ_FTNT01000014.1"/>
</dbReference>
<dbReference type="Gene3D" id="2.180.10.10">
    <property type="entry name" value="RHS repeat-associated core"/>
    <property type="match status" value="3"/>
</dbReference>
<dbReference type="InterPro" id="IPR006530">
    <property type="entry name" value="YD"/>
</dbReference>
<evidence type="ECO:0000313" key="7">
    <source>
        <dbReference type="EMBL" id="SIS22020.1"/>
    </source>
</evidence>
<feature type="compositionally biased region" description="Low complexity" evidence="2">
    <location>
        <begin position="692"/>
        <end position="711"/>
    </location>
</feature>
<evidence type="ECO:0000259" key="5">
    <source>
        <dbReference type="Pfam" id="PF21725"/>
    </source>
</evidence>
<sequence>MGLFDNIVDAGEDLVHSGEKVLGKAVDGATDLVGDGLRDVGLDGAANAVEDFGDYVADQLGATPDEKSLDETDDPKELVHGDPGALHDRASSLTSMSGSLEQGGSGLRGISVGNWSGDGAEAYHQKTATEFPKWFTAADACDAASGALTALAGAVEAAQKQAAEAVRLWKEAQRQHDAWAADVTTRTNSYNTAARAYNARVTDVRPTAPIFGPDPGPALKQQANDVLKRARDQRNAAADDAAGALRGAAGQAPPMPAAGERLTDSLGDLYTAGNIASGHFSAGALGVVTDTVKMVRTLSPQDPYNVSHPAEYARNSTALAAGLVKVASDPKELGKAFIGTGWSKDPAQAMGALTANVASLAAPGPKGAGALSGAARAASGAGREATSMAGNAAREGATAGVRDAASAAGHGLSDARPTAPHIGETPLGQGHVATASHETPRTETPVSEVHDGPPPSQAGHPGQPEPQRVDATPHDSGPPGRDPSGSPDGPATTDHGPSDRTPPTDTTPPARDGSPHHDPSDPPGAHDAPESKSPVGDPSPTPHHDVPPERETPNPVRDDGPDPEPHDSSRAPEDGGAPPHGPDGPGGPHDRPSHTEPHDPRAPGDVTKPDAPDRTPTPDRDVDTAPARDTPTPQPSHAPEPPRTPVSPTEAPPLAAATPHTGTPVGPPHTAPANSSPAADARAPETRGPVQASRADAAPSNPASAPRAADSGLPEYSSGARPDAVSSTPGSGAAGRVADAAVSATPRMDQPAAGIVGKAPEPVVAAPTRAADTGGAIPRDATTGGTPHGAGGGEHPVYEPTDPHVPDDPIDHERPHASTDRELCTARGEPVDVATGEYFLPAIDVDLPGILPLLLVRTHRSQFRGGQWFGPSWSSTLDARAVADDDGVTTVDPDGVVLRFPPVTEGETAVPERGSLWRLARTPVGGYVLTDRTGDRHYWFDPKPQLGGADIDAGAFTVSAITDRNRNRILFGYSDKGVPISVEHSGGYRISIDTVDGRVTRYRAITVDAMGVTSTTLREFGYTEGDLTWITDAAGATTSFGYDDHRMVRWTDSIGQTYENTYDDAGRVIYQTGTDGVWAGRFDYRDLPDGTGTVTAFTDAVGATTYYAIDVDGRPQRVIDPVGRETVTRWDLRRNPISSTDPSGATTSFDYDGRGDLVSVTGPTGGSTSMAYAAQGLPSRITHPDGTTETIRYDERGNAVSVTDAAGSTSSVERAPTGAPAAQLDTDGRRVTMDSNAAGLPTRVEDAIGYATQIEYDPLGRPVRVIAADGGITQRRYDPEGRLLAEVAPDGAEQRWTYDGEGNRLSHVDAVGSETRWYYGFYDLPVTRIDADGAITVFEYDSARRLIGVVNPLGQRWGYEYNPDGRVVREVDFSGAATMFGYDEVGRLAWKINGADQRIDYTYDVSGCLVGERSDEEMVTYERDPLGRMVAAQNSFGQTEFEYDAVGRLVSESWDGAAVRSVWSASGTLLSRYTPAGASTGYTYDIRGAVAGIDVDGRSIDLSVDALGRETRRGFGTVAIDSSWDASGRLARRSVVGGVKDPRRLDLGMGVQQTERLSASSAFAYRPDGALQAVTGEGPAREGLGKTARFDLDALGRVTSVSDVDGAARESFDYDSGNNIVAESVAGERRGWTYRDGRLADDGRCSYSYDGAGRVVQVVRRRLSRKPDVWEYGWDAWDRLRWLVDPAGRRWGYEYDPLGRRVAKVADDGSRVVFRWSGTQLVEQVDEATGAVLSWVYTPGGLVPVGQLAGSVGDTAAGGLLNLTDEDDPVNARPQDEIDRQFFAIVADQIGMPVGLLDPDSGALVGRATTTLWGQSSWSGESTPLRFPGQYADEESGLFYNLMRYYSPDTGRYLTPDPLGLAPAPNPYAYPMNPTVVADPLGLMPVDCDSFPGGSLQAHEDAGGHAIERHVGKSDEYLRSRFVGARPSMQAASTFFDLPTAEAAVKSLLRSHSTDIETWLDSGKPQLRLEGDVGDIVGRTLFRNSGNTINVSQIRVILRPGGIEDLGYYVATAFPAIPR</sequence>
<dbReference type="Pfam" id="PF21725">
    <property type="entry name" value="T7SS_signal"/>
    <property type="match status" value="1"/>
</dbReference>
<dbReference type="InterPro" id="IPR022385">
    <property type="entry name" value="Rhs_assc_core"/>
</dbReference>
<gene>
    <name evidence="7" type="ORF">SAMN05445060_3869</name>
</gene>
<reference evidence="7 8" key="1">
    <citation type="submission" date="2017-01" db="EMBL/GenBank/DDBJ databases">
        <authorList>
            <person name="Mah S.A."/>
            <person name="Swanson W.J."/>
            <person name="Moy G.W."/>
            <person name="Vacquier V.D."/>
        </authorList>
    </citation>
    <scope>NUCLEOTIDE SEQUENCE [LARGE SCALE GENOMIC DNA]</scope>
    <source>
        <strain evidence="7 8">CPCC 203464</strain>
    </source>
</reference>
<dbReference type="PANTHER" id="PTHR32305">
    <property type="match status" value="1"/>
</dbReference>
<dbReference type="OrthoDB" id="9765204at2"/>
<feature type="region of interest" description="Disordered" evidence="2">
    <location>
        <begin position="230"/>
        <end position="261"/>
    </location>
</feature>
<feature type="compositionally biased region" description="Basic and acidic residues" evidence="2">
    <location>
        <begin position="542"/>
        <end position="573"/>
    </location>
</feature>
<dbReference type="InterPro" id="IPR045351">
    <property type="entry name" value="DUF6531"/>
</dbReference>
<dbReference type="EMBL" id="FTNT01000014">
    <property type="protein sequence ID" value="SIS22020.1"/>
    <property type="molecule type" value="Genomic_DNA"/>
</dbReference>
<evidence type="ECO:0000313" key="8">
    <source>
        <dbReference type="Proteomes" id="UP000186218"/>
    </source>
</evidence>
<dbReference type="InterPro" id="IPR056823">
    <property type="entry name" value="TEN-like_YD-shell"/>
</dbReference>
<feature type="domain" description="Teneurin-like YD-shell" evidence="6">
    <location>
        <begin position="1336"/>
        <end position="1451"/>
    </location>
</feature>
<protein>
    <submittedName>
        <fullName evidence="7">RHS repeat-associated core domain-containing protein</fullName>
    </submittedName>
</protein>
<feature type="compositionally biased region" description="Low complexity" evidence="2">
    <location>
        <begin position="730"/>
        <end position="743"/>
    </location>
</feature>
<feature type="region of interest" description="Disordered" evidence="2">
    <location>
        <begin position="64"/>
        <end position="104"/>
    </location>
</feature>
<feature type="compositionally biased region" description="Basic and acidic residues" evidence="2">
    <location>
        <begin position="801"/>
        <end position="824"/>
    </location>
</feature>
<dbReference type="Pfam" id="PF18431">
    <property type="entry name" value="RNAse_A_bac"/>
    <property type="match status" value="1"/>
</dbReference>
<evidence type="ECO:0000259" key="3">
    <source>
        <dbReference type="Pfam" id="PF18431"/>
    </source>
</evidence>
<dbReference type="Pfam" id="PF05593">
    <property type="entry name" value="RHS_repeat"/>
    <property type="match status" value="5"/>
</dbReference>
<dbReference type="Pfam" id="PF25023">
    <property type="entry name" value="TEN_YD-shell"/>
    <property type="match status" value="1"/>
</dbReference>